<protein>
    <submittedName>
        <fullName evidence="1">Uncharacterized protein</fullName>
    </submittedName>
</protein>
<dbReference type="EMBL" id="JANBPW010005881">
    <property type="protein sequence ID" value="KAJ1931684.1"/>
    <property type="molecule type" value="Genomic_DNA"/>
</dbReference>
<accession>A0ACC1IZA3</accession>
<sequence>RKITVVVDDSRVAIQFESLHVPEDGSCWVRFAAGKRSNPEIKTLDWVHQRARLEALIQPPVNEVVLVEGMQFFEGLSSNFFVTRRSPTSFLGYELVSAPLDRVLLGTVMKNVLDICKQDGIRVVFEPDVELDRWSGAFVSSTSRLVLPVSRVVLPDGQVADLSVDPLVTHLRRRVLELAVSRSVEI</sequence>
<keyword evidence="2" id="KW-1185">Reference proteome</keyword>
<gene>
    <name evidence="1" type="ORF">FBU59_006630</name>
</gene>
<reference evidence="1" key="1">
    <citation type="submission" date="2022-07" db="EMBL/GenBank/DDBJ databases">
        <title>Phylogenomic reconstructions and comparative analyses of Kickxellomycotina fungi.</title>
        <authorList>
            <person name="Reynolds N.K."/>
            <person name="Stajich J.E."/>
            <person name="Barry K."/>
            <person name="Grigoriev I.V."/>
            <person name="Crous P."/>
            <person name="Smith M.E."/>
        </authorList>
    </citation>
    <scope>NUCLEOTIDE SEQUENCE</scope>
    <source>
        <strain evidence="1">NRRL 5244</strain>
    </source>
</reference>
<proteinExistence type="predicted"/>
<feature type="non-terminal residue" evidence="1">
    <location>
        <position position="1"/>
    </location>
</feature>
<evidence type="ECO:0000313" key="1">
    <source>
        <dbReference type="EMBL" id="KAJ1931684.1"/>
    </source>
</evidence>
<name>A0ACC1IZA3_9FUNG</name>
<organism evidence="1 2">
    <name type="scientific">Linderina macrospora</name>
    <dbReference type="NCBI Taxonomy" id="4868"/>
    <lineage>
        <taxon>Eukaryota</taxon>
        <taxon>Fungi</taxon>
        <taxon>Fungi incertae sedis</taxon>
        <taxon>Zoopagomycota</taxon>
        <taxon>Kickxellomycotina</taxon>
        <taxon>Kickxellomycetes</taxon>
        <taxon>Kickxellales</taxon>
        <taxon>Kickxellaceae</taxon>
        <taxon>Linderina</taxon>
    </lineage>
</organism>
<evidence type="ECO:0000313" key="2">
    <source>
        <dbReference type="Proteomes" id="UP001150603"/>
    </source>
</evidence>
<dbReference type="Proteomes" id="UP001150603">
    <property type="component" value="Unassembled WGS sequence"/>
</dbReference>
<comment type="caution">
    <text evidence="1">The sequence shown here is derived from an EMBL/GenBank/DDBJ whole genome shotgun (WGS) entry which is preliminary data.</text>
</comment>